<evidence type="ECO:0000313" key="1">
    <source>
        <dbReference type="EMBL" id="RFA31531.1"/>
    </source>
</evidence>
<sequence>MAVLTTNSLPGWERNGAVLDITGRGDPLPVDVEREIPQEYLEVFSLLLESCVEVGIVDMYGDSTEQPRNFLERCLVALERSGIEPPKVDNLSQYRIGNDPWGEAISELELDEIFKAYGIKE</sequence>
<reference evidence="2" key="1">
    <citation type="submission" date="2017-05" db="EMBL/GenBank/DDBJ databases">
        <authorList>
            <person name="Sharma S."/>
            <person name="Sidhu C."/>
            <person name="Pinnaka A.K."/>
        </authorList>
    </citation>
    <scope>NUCLEOTIDE SEQUENCE [LARGE SCALE GENOMIC DNA]</scope>
    <source>
        <strain evidence="2">AK93</strain>
    </source>
</reference>
<protein>
    <submittedName>
        <fullName evidence="1">Uncharacterized protein</fullName>
    </submittedName>
</protein>
<dbReference type="Proteomes" id="UP000256763">
    <property type="component" value="Unassembled WGS sequence"/>
</dbReference>
<evidence type="ECO:0000313" key="2">
    <source>
        <dbReference type="Proteomes" id="UP000256763"/>
    </source>
</evidence>
<comment type="caution">
    <text evidence="1">The sequence shown here is derived from an EMBL/GenBank/DDBJ whole genome shotgun (WGS) entry which is preliminary data.</text>
</comment>
<gene>
    <name evidence="1" type="ORF">CAL65_22420</name>
</gene>
<dbReference type="AlphaFoldDB" id="A0A3E0WH81"/>
<organism evidence="1 2">
    <name type="scientific">Alkalilimnicola ehrlichii</name>
    <dbReference type="NCBI Taxonomy" id="351052"/>
    <lineage>
        <taxon>Bacteria</taxon>
        <taxon>Pseudomonadati</taxon>
        <taxon>Pseudomonadota</taxon>
        <taxon>Gammaproteobacteria</taxon>
        <taxon>Chromatiales</taxon>
        <taxon>Ectothiorhodospiraceae</taxon>
        <taxon>Alkalilimnicola</taxon>
    </lineage>
</organism>
<keyword evidence="2" id="KW-1185">Reference proteome</keyword>
<name>A0A3E0WH81_9GAMM</name>
<accession>A0A3E0WH81</accession>
<proteinExistence type="predicted"/>
<dbReference type="EMBL" id="NFZW01000052">
    <property type="protein sequence ID" value="RFA31531.1"/>
    <property type="molecule type" value="Genomic_DNA"/>
</dbReference>
<dbReference type="RefSeq" id="WP_116304341.1">
    <property type="nucleotide sequence ID" value="NZ_NFZW01000052.1"/>
</dbReference>